<dbReference type="EMBL" id="BARU01014386">
    <property type="protein sequence ID" value="GAH32606.1"/>
    <property type="molecule type" value="Genomic_DNA"/>
</dbReference>
<evidence type="ECO:0000256" key="1">
    <source>
        <dbReference type="ARBA" id="ARBA00004418"/>
    </source>
</evidence>
<evidence type="ECO:0000256" key="2">
    <source>
        <dbReference type="ARBA" id="ARBA00010742"/>
    </source>
</evidence>
<proteinExistence type="inferred from homology"/>
<dbReference type="SUPFAM" id="SSF53850">
    <property type="entry name" value="Periplasmic binding protein-like II"/>
    <property type="match status" value="1"/>
</dbReference>
<sequence length="158" mass="17103">AGAFKSLADLKGKTLSFAVEGTSLAYMMFTALRNGGLKPGDVTIKYFKALSDMGVAFENKVVDASAMTVPQNLGLAAGGMSIDWLDARKAAPGLQAYTLILGETLLTTRRQEAKAFLRAYAKAIAWYKAALKGDRTELLLIAEKWTRLPADTLKHSSW</sequence>
<reference evidence="5" key="1">
    <citation type="journal article" date="2014" name="Front. Microbiol.">
        <title>High frequency of phylogenetically diverse reductive dehalogenase-homologous genes in deep subseafloor sedimentary metagenomes.</title>
        <authorList>
            <person name="Kawai M."/>
            <person name="Futagami T."/>
            <person name="Toyoda A."/>
            <person name="Takaki Y."/>
            <person name="Nishi S."/>
            <person name="Hori S."/>
            <person name="Arai W."/>
            <person name="Tsubouchi T."/>
            <person name="Morono Y."/>
            <person name="Uchiyama I."/>
            <person name="Ito T."/>
            <person name="Fujiyama A."/>
            <person name="Inagaki F."/>
            <person name="Takami H."/>
        </authorList>
    </citation>
    <scope>NUCLEOTIDE SEQUENCE</scope>
    <source>
        <strain evidence="5">Expedition CK06-06</strain>
    </source>
</reference>
<dbReference type="GO" id="GO:0042918">
    <property type="term" value="P:alkanesulfonate transmembrane transport"/>
    <property type="evidence" value="ECO:0007669"/>
    <property type="project" value="TreeGrafter"/>
</dbReference>
<feature type="domain" description="SsuA/THI5-like" evidence="4">
    <location>
        <begin position="4"/>
        <end position="127"/>
    </location>
</feature>
<feature type="non-terminal residue" evidence="5">
    <location>
        <position position="158"/>
    </location>
</feature>
<dbReference type="InterPro" id="IPR015168">
    <property type="entry name" value="SsuA/THI5"/>
</dbReference>
<comment type="subcellular location">
    <subcellularLocation>
        <location evidence="1">Periplasm</location>
    </subcellularLocation>
</comment>
<comment type="similarity">
    <text evidence="2">Belongs to the bacterial solute-binding protein SsuA/TauA family.</text>
</comment>
<dbReference type="PANTHER" id="PTHR30024:SF47">
    <property type="entry name" value="TAURINE-BINDING PERIPLASMIC PROTEIN"/>
    <property type="match status" value="1"/>
</dbReference>
<comment type="caution">
    <text evidence="5">The sequence shown here is derived from an EMBL/GenBank/DDBJ whole genome shotgun (WGS) entry which is preliminary data.</text>
</comment>
<organism evidence="5">
    <name type="scientific">marine sediment metagenome</name>
    <dbReference type="NCBI Taxonomy" id="412755"/>
    <lineage>
        <taxon>unclassified sequences</taxon>
        <taxon>metagenomes</taxon>
        <taxon>ecological metagenomes</taxon>
    </lineage>
</organism>
<gene>
    <name evidence="5" type="ORF">S03H2_25421</name>
</gene>
<dbReference type="Pfam" id="PF09084">
    <property type="entry name" value="NMT1"/>
    <property type="match status" value="1"/>
</dbReference>
<name>X1EH19_9ZZZZ</name>
<dbReference type="AlphaFoldDB" id="X1EH19"/>
<feature type="non-terminal residue" evidence="5">
    <location>
        <position position="1"/>
    </location>
</feature>
<evidence type="ECO:0000259" key="4">
    <source>
        <dbReference type="Pfam" id="PF09084"/>
    </source>
</evidence>
<evidence type="ECO:0000313" key="5">
    <source>
        <dbReference type="EMBL" id="GAH32606.1"/>
    </source>
</evidence>
<protein>
    <recommendedName>
        <fullName evidence="4">SsuA/THI5-like domain-containing protein</fullName>
    </recommendedName>
</protein>
<evidence type="ECO:0000256" key="3">
    <source>
        <dbReference type="ARBA" id="ARBA00022729"/>
    </source>
</evidence>
<keyword evidence="3" id="KW-0732">Signal</keyword>
<accession>X1EH19</accession>
<dbReference type="PANTHER" id="PTHR30024">
    <property type="entry name" value="ALIPHATIC SULFONATES-BINDING PROTEIN-RELATED"/>
    <property type="match status" value="1"/>
</dbReference>
<dbReference type="GO" id="GO:0042597">
    <property type="term" value="C:periplasmic space"/>
    <property type="evidence" value="ECO:0007669"/>
    <property type="project" value="UniProtKB-SubCell"/>
</dbReference>
<dbReference type="Gene3D" id="3.40.190.10">
    <property type="entry name" value="Periplasmic binding protein-like II"/>
    <property type="match status" value="1"/>
</dbReference>